<dbReference type="Pfam" id="PF01476">
    <property type="entry name" value="LysM"/>
    <property type="match status" value="1"/>
</dbReference>
<evidence type="ECO:0000256" key="1">
    <source>
        <dbReference type="ARBA" id="ARBA00038420"/>
    </source>
</evidence>
<dbReference type="GO" id="GO:0009279">
    <property type="term" value="C:cell outer membrane"/>
    <property type="evidence" value="ECO:0007669"/>
    <property type="project" value="TreeGrafter"/>
</dbReference>
<dbReference type="AlphaFoldDB" id="A0A2S5TBD1"/>
<dbReference type="SMART" id="SM00257">
    <property type="entry name" value="LysM"/>
    <property type="match status" value="1"/>
</dbReference>
<comment type="similarity">
    <text evidence="1">Belongs to the E.coli NlpD/Haemophilus LppB family.</text>
</comment>
<comment type="caution">
    <text evidence="4">The sequence shown here is derived from an EMBL/GenBank/DDBJ whole genome shotgun (WGS) entry which is preliminary data.</text>
</comment>
<dbReference type="Proteomes" id="UP000238220">
    <property type="component" value="Unassembled WGS sequence"/>
</dbReference>
<organism evidence="4 5">
    <name type="scientific">Solimonas fluminis</name>
    <dbReference type="NCBI Taxonomy" id="2086571"/>
    <lineage>
        <taxon>Bacteria</taxon>
        <taxon>Pseudomonadati</taxon>
        <taxon>Pseudomonadota</taxon>
        <taxon>Gammaproteobacteria</taxon>
        <taxon>Nevskiales</taxon>
        <taxon>Nevskiaceae</taxon>
        <taxon>Solimonas</taxon>
    </lineage>
</organism>
<evidence type="ECO:0000313" key="4">
    <source>
        <dbReference type="EMBL" id="PPE72252.1"/>
    </source>
</evidence>
<evidence type="ECO:0000313" key="5">
    <source>
        <dbReference type="Proteomes" id="UP000238220"/>
    </source>
</evidence>
<dbReference type="CDD" id="cd12797">
    <property type="entry name" value="M23_peptidase"/>
    <property type="match status" value="1"/>
</dbReference>
<dbReference type="GO" id="GO:0004222">
    <property type="term" value="F:metalloendopeptidase activity"/>
    <property type="evidence" value="ECO:0007669"/>
    <property type="project" value="TreeGrafter"/>
</dbReference>
<dbReference type="GO" id="GO:0032153">
    <property type="term" value="C:cell division site"/>
    <property type="evidence" value="ECO:0007669"/>
    <property type="project" value="TreeGrafter"/>
</dbReference>
<dbReference type="PANTHER" id="PTHR21666">
    <property type="entry name" value="PEPTIDASE-RELATED"/>
    <property type="match status" value="1"/>
</dbReference>
<proteinExistence type="inferred from homology"/>
<protein>
    <recommendedName>
        <fullName evidence="3">LysM domain-containing protein</fullName>
    </recommendedName>
</protein>
<dbReference type="PROSITE" id="PS51257">
    <property type="entry name" value="PROKAR_LIPOPROTEIN"/>
    <property type="match status" value="1"/>
</dbReference>
<name>A0A2S5TBD1_9GAMM</name>
<evidence type="ECO:0000259" key="3">
    <source>
        <dbReference type="PROSITE" id="PS51782"/>
    </source>
</evidence>
<dbReference type="EMBL" id="PSNW01000014">
    <property type="protein sequence ID" value="PPE72252.1"/>
    <property type="molecule type" value="Genomic_DNA"/>
</dbReference>
<dbReference type="PROSITE" id="PS51782">
    <property type="entry name" value="LYSM"/>
    <property type="match status" value="1"/>
</dbReference>
<feature type="region of interest" description="Disordered" evidence="2">
    <location>
        <begin position="98"/>
        <end position="123"/>
    </location>
</feature>
<dbReference type="SUPFAM" id="SSF51261">
    <property type="entry name" value="Duplicated hybrid motif"/>
    <property type="match status" value="1"/>
</dbReference>
<dbReference type="InterPro" id="IPR016047">
    <property type="entry name" value="M23ase_b-sheet_dom"/>
</dbReference>
<keyword evidence="5" id="KW-1185">Reference proteome</keyword>
<feature type="domain" description="LysM" evidence="3">
    <location>
        <begin position="53"/>
        <end position="97"/>
    </location>
</feature>
<dbReference type="CDD" id="cd00118">
    <property type="entry name" value="LysM"/>
    <property type="match status" value="1"/>
</dbReference>
<dbReference type="InterPro" id="IPR018392">
    <property type="entry name" value="LysM"/>
</dbReference>
<reference evidence="4 5" key="1">
    <citation type="submission" date="2018-02" db="EMBL/GenBank/DDBJ databases">
        <title>Genome sequencing of Solimonas sp. HR-BB.</title>
        <authorList>
            <person name="Lee Y."/>
            <person name="Jeon C.O."/>
        </authorList>
    </citation>
    <scope>NUCLEOTIDE SEQUENCE [LARGE SCALE GENOMIC DNA]</scope>
    <source>
        <strain evidence="4 5">HR-BB</strain>
    </source>
</reference>
<sequence length="281" mass="29889">MLRSAMLSLGVLALGGCAGLASWETGERTVYNGKKAAPAAEAPARPERPVGADDHLVQRGDTVYAIAFRNNLDFRELARWNGIGSDYLIRPGQVLRLKPPPPAPRPRFTEGDVETTAAPEADVAPVKSEPITADTPPPPLEPPGAVVVDTAGFQWTWPTNGTVARGYEPAQGNKGLDFTGSVGQPVFAAAPGRVVYSGNALKGYGELIIIKHDEVHLSAYGYNRQRHVKEGDVVTTGQPIGEMGLGPENKPLLHFEIRERGKPVNPVGFLPAKSKPAAKPG</sequence>
<dbReference type="Pfam" id="PF01551">
    <property type="entry name" value="Peptidase_M23"/>
    <property type="match status" value="1"/>
</dbReference>
<evidence type="ECO:0000256" key="2">
    <source>
        <dbReference type="SAM" id="MobiDB-lite"/>
    </source>
</evidence>
<dbReference type="Gene3D" id="3.10.350.10">
    <property type="entry name" value="LysM domain"/>
    <property type="match status" value="1"/>
</dbReference>
<dbReference type="PANTHER" id="PTHR21666:SF263">
    <property type="entry name" value="MUREIN HYDROLASE ACTIVATOR NLPD"/>
    <property type="match status" value="1"/>
</dbReference>
<dbReference type="Gene3D" id="2.70.70.10">
    <property type="entry name" value="Glucose Permease (Domain IIA)"/>
    <property type="match status" value="1"/>
</dbReference>
<dbReference type="InterPro" id="IPR036779">
    <property type="entry name" value="LysM_dom_sf"/>
</dbReference>
<dbReference type="InterPro" id="IPR011055">
    <property type="entry name" value="Dup_hybrid_motif"/>
</dbReference>
<dbReference type="InterPro" id="IPR050570">
    <property type="entry name" value="Cell_wall_metabolism_enzyme"/>
</dbReference>
<gene>
    <name evidence="4" type="ORF">C3942_19285</name>
</gene>
<accession>A0A2S5TBD1</accession>